<protein>
    <submittedName>
        <fullName evidence="9">Putative mitochondrial chaperone bcs1</fullName>
    </submittedName>
</protein>
<proteinExistence type="inferred from homology"/>
<dbReference type="STRING" id="981085.W9RSL0"/>
<evidence type="ECO:0000256" key="1">
    <source>
        <dbReference type="ARBA" id="ARBA00001946"/>
    </source>
</evidence>
<evidence type="ECO:0000313" key="9">
    <source>
        <dbReference type="EMBL" id="EXC06137.1"/>
    </source>
</evidence>
<name>W9RSL0_9ROSA</name>
<dbReference type="OrthoDB" id="10251412at2759"/>
<dbReference type="CDD" id="cd19510">
    <property type="entry name" value="RecA-like_BCS1"/>
    <property type="match status" value="1"/>
</dbReference>
<dbReference type="GO" id="GO:0016887">
    <property type="term" value="F:ATP hydrolysis activity"/>
    <property type="evidence" value="ECO:0007669"/>
    <property type="project" value="InterPro"/>
</dbReference>
<keyword evidence="6" id="KW-0547">Nucleotide-binding</keyword>
<dbReference type="SUPFAM" id="SSF52540">
    <property type="entry name" value="P-loop containing nucleoside triphosphate hydrolases"/>
    <property type="match status" value="1"/>
</dbReference>
<keyword evidence="4" id="KW-0460">Magnesium</keyword>
<comment type="catalytic activity">
    <reaction evidence="5">
        <text>ATP + H2O = ADP + phosphate + H(+)</text>
        <dbReference type="Rhea" id="RHEA:13065"/>
        <dbReference type="ChEBI" id="CHEBI:15377"/>
        <dbReference type="ChEBI" id="CHEBI:15378"/>
        <dbReference type="ChEBI" id="CHEBI:30616"/>
        <dbReference type="ChEBI" id="CHEBI:43474"/>
        <dbReference type="ChEBI" id="CHEBI:456216"/>
    </reaction>
</comment>
<dbReference type="InterPro" id="IPR003959">
    <property type="entry name" value="ATPase_AAA_core"/>
</dbReference>
<evidence type="ECO:0000256" key="4">
    <source>
        <dbReference type="ARBA" id="ARBA00022842"/>
    </source>
</evidence>
<comment type="cofactor">
    <cofactor evidence="1">
        <name>Mg(2+)</name>
        <dbReference type="ChEBI" id="CHEBI:18420"/>
    </cofactor>
</comment>
<evidence type="ECO:0000256" key="3">
    <source>
        <dbReference type="ARBA" id="ARBA00022801"/>
    </source>
</evidence>
<feature type="compositionally biased region" description="Basic residues" evidence="7">
    <location>
        <begin position="478"/>
        <end position="495"/>
    </location>
</feature>
<accession>W9RSL0</accession>
<dbReference type="PROSITE" id="PS00674">
    <property type="entry name" value="AAA"/>
    <property type="match status" value="1"/>
</dbReference>
<dbReference type="Pfam" id="PF25568">
    <property type="entry name" value="AAA_lid_At3g28540"/>
    <property type="match status" value="1"/>
</dbReference>
<evidence type="ECO:0000256" key="6">
    <source>
        <dbReference type="RuleBase" id="RU003651"/>
    </source>
</evidence>
<dbReference type="InterPro" id="IPR025753">
    <property type="entry name" value="AAA_N_dom"/>
</dbReference>
<dbReference type="SMART" id="SM00382">
    <property type="entry name" value="AAA"/>
    <property type="match status" value="1"/>
</dbReference>
<dbReference type="Proteomes" id="UP000030645">
    <property type="component" value="Unassembled WGS sequence"/>
</dbReference>
<dbReference type="GO" id="GO:0006950">
    <property type="term" value="P:response to stress"/>
    <property type="evidence" value="ECO:0007669"/>
    <property type="project" value="UniProtKB-ARBA"/>
</dbReference>
<dbReference type="PANTHER" id="PTHR23070">
    <property type="entry name" value="BCS1 AAA-TYPE ATPASE"/>
    <property type="match status" value="1"/>
</dbReference>
<dbReference type="Gene3D" id="6.10.280.40">
    <property type="match status" value="1"/>
</dbReference>
<organism evidence="9 10">
    <name type="scientific">Morus notabilis</name>
    <dbReference type="NCBI Taxonomy" id="981085"/>
    <lineage>
        <taxon>Eukaryota</taxon>
        <taxon>Viridiplantae</taxon>
        <taxon>Streptophyta</taxon>
        <taxon>Embryophyta</taxon>
        <taxon>Tracheophyta</taxon>
        <taxon>Spermatophyta</taxon>
        <taxon>Magnoliopsida</taxon>
        <taxon>eudicotyledons</taxon>
        <taxon>Gunneridae</taxon>
        <taxon>Pentapetalae</taxon>
        <taxon>rosids</taxon>
        <taxon>fabids</taxon>
        <taxon>Rosales</taxon>
        <taxon>Moraceae</taxon>
        <taxon>Moreae</taxon>
        <taxon>Morus</taxon>
    </lineage>
</organism>
<dbReference type="InterPro" id="IPR058017">
    <property type="entry name" value="At3g28540-like_C"/>
</dbReference>
<dbReference type="KEGG" id="mnt:21388924"/>
<keyword evidence="6" id="KW-0067">ATP-binding</keyword>
<dbReference type="InterPro" id="IPR003593">
    <property type="entry name" value="AAA+_ATPase"/>
</dbReference>
<dbReference type="AlphaFoldDB" id="W9RSL0"/>
<feature type="region of interest" description="Disordered" evidence="7">
    <location>
        <begin position="474"/>
        <end position="495"/>
    </location>
</feature>
<gene>
    <name evidence="9" type="ORF">L484_005458</name>
</gene>
<evidence type="ECO:0000256" key="7">
    <source>
        <dbReference type="SAM" id="MobiDB-lite"/>
    </source>
</evidence>
<dbReference type="Pfam" id="PF00004">
    <property type="entry name" value="AAA"/>
    <property type="match status" value="1"/>
</dbReference>
<feature type="domain" description="AAA+ ATPase" evidence="8">
    <location>
        <begin position="250"/>
        <end position="384"/>
    </location>
</feature>
<sequence>MLSLTSLPSTTEILSTYTAFAASAMLARTVFNELHTITNQIIPQHFRDKILALIGGLLGNLSSQITLTIDEYSNGALSINEVYRASDTYLSTKITPSNESLKVSKTPRDENISVTINKGEKIVDEFEGIRLVWEFLCTETTKSCYDFETCNQSTETSERKSFNLSFHKKFKDKILNSYLPYVLDKAKGMNDEKKVLKLTSLGNSWSSVDFRHPSTFETLAMDERLKKEVIDDLERFVKRKEFYKRVGKAWKRGYLLYGPPGTGKSSLVAAMANYLKFNIYDLELTQLQSNSELRRLLVSTENRSILVIEDIDCSVELEDRRRGGYNESDCQLTLSGLLNFIDGLWSSCGDERIIVFTTNYKDKLDPALLRPGRMDMHIHMSYCTPCGFKTLAFNYLQIKSHPLFGEIEEMIMAVEVTPAEVAEELMKSDEPDIALAGLVQFLQRKKGMKLSEQANIAQEVNKEVECEQGNGVKEGQKMRVKKNKSKKARRKGGKY</sequence>
<evidence type="ECO:0000313" key="10">
    <source>
        <dbReference type="Proteomes" id="UP000030645"/>
    </source>
</evidence>
<evidence type="ECO:0000256" key="2">
    <source>
        <dbReference type="ARBA" id="ARBA00007448"/>
    </source>
</evidence>
<dbReference type="EMBL" id="KE345553">
    <property type="protein sequence ID" value="EXC06137.1"/>
    <property type="molecule type" value="Genomic_DNA"/>
</dbReference>
<evidence type="ECO:0000259" key="8">
    <source>
        <dbReference type="SMART" id="SM00382"/>
    </source>
</evidence>
<dbReference type="Pfam" id="PF14363">
    <property type="entry name" value="AAA_assoc"/>
    <property type="match status" value="1"/>
</dbReference>
<dbReference type="InterPro" id="IPR027417">
    <property type="entry name" value="P-loop_NTPase"/>
</dbReference>
<dbReference type="InterPro" id="IPR003960">
    <property type="entry name" value="ATPase_AAA_CS"/>
</dbReference>
<evidence type="ECO:0000256" key="5">
    <source>
        <dbReference type="ARBA" id="ARBA00049360"/>
    </source>
</evidence>
<keyword evidence="10" id="KW-1185">Reference proteome</keyword>
<keyword evidence="3" id="KW-0378">Hydrolase</keyword>
<dbReference type="Gene3D" id="3.40.50.300">
    <property type="entry name" value="P-loop containing nucleotide triphosphate hydrolases"/>
    <property type="match status" value="1"/>
</dbReference>
<dbReference type="GO" id="GO:0005524">
    <property type="term" value="F:ATP binding"/>
    <property type="evidence" value="ECO:0007669"/>
    <property type="project" value="UniProtKB-KW"/>
</dbReference>
<dbReference type="InterPro" id="IPR050747">
    <property type="entry name" value="Mitochondrial_chaperone_BCS1"/>
</dbReference>
<comment type="similarity">
    <text evidence="2">Belongs to the AAA ATPase family. BCS1 subfamily.</text>
</comment>
<dbReference type="eggNOG" id="KOG0743">
    <property type="taxonomic scope" value="Eukaryota"/>
</dbReference>
<reference evidence="10" key="1">
    <citation type="submission" date="2013-01" db="EMBL/GenBank/DDBJ databases">
        <title>Draft Genome Sequence of a Mulberry Tree, Morus notabilis C.K. Schneid.</title>
        <authorList>
            <person name="He N."/>
            <person name="Zhao S."/>
        </authorList>
    </citation>
    <scope>NUCLEOTIDE SEQUENCE</scope>
</reference>